<name>A0AC61QRJ2_9BACT</name>
<dbReference type="EMBL" id="SRZC01000006">
    <property type="protein sequence ID" value="TGX83026.1"/>
    <property type="molecule type" value="Genomic_DNA"/>
</dbReference>
<proteinExistence type="predicted"/>
<protein>
    <submittedName>
        <fullName evidence="1">Uncharacterized protein</fullName>
    </submittedName>
</protein>
<keyword evidence="2" id="KW-1185">Reference proteome</keyword>
<comment type="caution">
    <text evidence="1">The sequence shown here is derived from an EMBL/GenBank/DDBJ whole genome shotgun (WGS) entry which is preliminary data.</text>
</comment>
<evidence type="ECO:0000313" key="1">
    <source>
        <dbReference type="EMBL" id="TGX83026.1"/>
    </source>
</evidence>
<evidence type="ECO:0000313" key="2">
    <source>
        <dbReference type="Proteomes" id="UP000308886"/>
    </source>
</evidence>
<organism evidence="1 2">
    <name type="scientific">Palleniella muris</name>
    <dbReference type="NCBI Taxonomy" id="3038145"/>
    <lineage>
        <taxon>Bacteria</taxon>
        <taxon>Pseudomonadati</taxon>
        <taxon>Bacteroidota</taxon>
        <taxon>Bacteroidia</taxon>
        <taxon>Bacteroidales</taxon>
        <taxon>Prevotellaceae</taxon>
        <taxon>Palleniella</taxon>
    </lineage>
</organism>
<sequence>MMNQLSSNSAAWRSSTSMIFWGVLALTVFGCAASFCGFFFSIIDTAKGYLDNLSDVAASFGDQSHAEGFFKFYAVHGRISFCTRVFEVLAIGGWVAYVLGLSKFRDTQSTEKGRWLTGSLYSACWIGLAGMACTFIGSFLGMFGLLFRFVGWVLNLISLFKFRGAFNHLGIEETWNSLAQRGAGNLRVSYTFGIILAFYPIIVFLTALFIGLGSISNFSNIVSSFAGDGMDAIASLIGGSIAIFVLLALAAIVFWICQVCYLISGWCKINNGSLAGADEDECWSDNSTIMTLCSILATIVLIGLASWFCISPITHKGATYTIGKNNVEDVRPSEETMFSEDNDEPASTYPKTEETSTAIEEAETQDEPEGNEYTDNYKGTIDGKHAIEMTLTTDGGAYYSGEYFYTKKKQPIQLRGQLTDDYEHLVLEEYVGMNMTGKFEGTLTRNGYYGTWTSADGENSYPFSVTKK</sequence>
<accession>A0AC61QRJ2</accession>
<gene>
    <name evidence="1" type="ORF">E5358_05050</name>
</gene>
<dbReference type="Proteomes" id="UP000308886">
    <property type="component" value="Unassembled WGS sequence"/>
</dbReference>
<reference evidence="1" key="1">
    <citation type="submission" date="2019-04" db="EMBL/GenBank/DDBJ databases">
        <title>Microbes associate with the intestines of laboratory mice.</title>
        <authorList>
            <person name="Navarre W."/>
            <person name="Wong E."/>
            <person name="Huang K."/>
            <person name="Tropini C."/>
            <person name="Ng K."/>
            <person name="Yu B."/>
        </authorList>
    </citation>
    <scope>NUCLEOTIDE SEQUENCE</scope>
    <source>
        <strain evidence="1">NM73_A23</strain>
    </source>
</reference>